<protein>
    <submittedName>
        <fullName evidence="2">Uncharacterized protein</fullName>
    </submittedName>
</protein>
<sequence length="111" mass="12670">MSDENKNSIMYLIAYLVPVLTGILVYIMYGNDNRMKFHGVQAILLGIAIFIIDIISYFLVPLFLPLLYIFDLLIAIVWLYGIYVGYEASINKDIFIPYIGDYAANVTGFKK</sequence>
<dbReference type="EMBL" id="LKBH01000296">
    <property type="protein sequence ID" value="KQB33733.1"/>
    <property type="molecule type" value="Genomic_DNA"/>
</dbReference>
<evidence type="ECO:0000313" key="2">
    <source>
        <dbReference type="EMBL" id="KQB33733.1"/>
    </source>
</evidence>
<feature type="transmembrane region" description="Helical" evidence="1">
    <location>
        <begin position="66"/>
        <end position="86"/>
    </location>
</feature>
<dbReference type="Proteomes" id="UP000050301">
    <property type="component" value="Unassembled WGS sequence"/>
</dbReference>
<evidence type="ECO:0000256" key="1">
    <source>
        <dbReference type="SAM" id="Phobius"/>
    </source>
</evidence>
<keyword evidence="1" id="KW-0472">Membrane</keyword>
<comment type="caution">
    <text evidence="2">The sequence shown here is derived from an EMBL/GenBank/DDBJ whole genome shotgun (WGS) entry which is preliminary data.</text>
</comment>
<dbReference type="AlphaFoldDB" id="A0A0Q0VJR1"/>
<feature type="transmembrane region" description="Helical" evidence="1">
    <location>
        <begin position="42"/>
        <end position="60"/>
    </location>
</feature>
<dbReference type="RefSeq" id="WP_055041157.1">
    <property type="nucleotide sequence ID" value="NZ_LKBH01000296.1"/>
</dbReference>
<evidence type="ECO:0000313" key="3">
    <source>
        <dbReference type="Proteomes" id="UP000050301"/>
    </source>
</evidence>
<keyword evidence="1" id="KW-0812">Transmembrane</keyword>
<keyword evidence="1" id="KW-1133">Transmembrane helix</keyword>
<proteinExistence type="predicted"/>
<reference evidence="2 3" key="1">
    <citation type="submission" date="2015-09" db="EMBL/GenBank/DDBJ databases">
        <title>Heavy metals and arsenic resistance mechanisms in polyextremophilic archaea of the family Ferroplasmaceae.</title>
        <authorList>
            <person name="Bulaev A.G."/>
            <person name="Kanygina A.V."/>
        </authorList>
    </citation>
    <scope>NUCLEOTIDE SEQUENCE [LARGE SCALE GENOMIC DNA]</scope>
    <source>
        <strain evidence="2 3">BH2</strain>
    </source>
</reference>
<feature type="transmembrane region" description="Helical" evidence="1">
    <location>
        <begin position="12"/>
        <end position="30"/>
    </location>
</feature>
<accession>A0A0Q0VJR1</accession>
<organism evidence="2 3">
    <name type="scientific">Acidiplasma cupricumulans</name>
    <dbReference type="NCBI Taxonomy" id="312540"/>
    <lineage>
        <taxon>Archaea</taxon>
        <taxon>Methanobacteriati</taxon>
        <taxon>Thermoplasmatota</taxon>
        <taxon>Thermoplasmata</taxon>
        <taxon>Thermoplasmatales</taxon>
        <taxon>Ferroplasmaceae</taxon>
        <taxon>Acidiplasma</taxon>
    </lineage>
</organism>
<dbReference type="InParanoid" id="A0A0Q0VJR1"/>
<keyword evidence="3" id="KW-1185">Reference proteome</keyword>
<name>A0A0Q0VJR1_9ARCH</name>
<gene>
    <name evidence="2" type="ORF">AOG55_02140</name>
</gene>